<feature type="region of interest" description="Disordered" evidence="1">
    <location>
        <begin position="871"/>
        <end position="908"/>
    </location>
</feature>
<feature type="compositionally biased region" description="Basic and acidic residues" evidence="1">
    <location>
        <begin position="733"/>
        <end position="748"/>
    </location>
</feature>
<name>A0A397ERG0_APHAT</name>
<feature type="region of interest" description="Disordered" evidence="1">
    <location>
        <begin position="997"/>
        <end position="1073"/>
    </location>
</feature>
<organism evidence="3 4">
    <name type="scientific">Aphanomyces astaci</name>
    <name type="common">Crayfish plague agent</name>
    <dbReference type="NCBI Taxonomy" id="112090"/>
    <lineage>
        <taxon>Eukaryota</taxon>
        <taxon>Sar</taxon>
        <taxon>Stramenopiles</taxon>
        <taxon>Oomycota</taxon>
        <taxon>Saprolegniomycetes</taxon>
        <taxon>Saprolegniales</taxon>
        <taxon>Verrucalvaceae</taxon>
        <taxon>Aphanomyces</taxon>
    </lineage>
</organism>
<feature type="compositionally biased region" description="Basic and acidic residues" evidence="1">
    <location>
        <begin position="363"/>
        <end position="372"/>
    </location>
</feature>
<dbReference type="VEuPathDB" id="FungiDB:H257_01031"/>
<dbReference type="Pfam" id="PF00855">
    <property type="entry name" value="PWWP"/>
    <property type="match status" value="1"/>
</dbReference>
<accession>A0A397ERG0</accession>
<comment type="caution">
    <text evidence="3">The sequence shown here is derived from an EMBL/GenBank/DDBJ whole genome shotgun (WGS) entry which is preliminary data.</text>
</comment>
<feature type="compositionally biased region" description="Polar residues" evidence="1">
    <location>
        <begin position="692"/>
        <end position="705"/>
    </location>
</feature>
<feature type="compositionally biased region" description="Polar residues" evidence="1">
    <location>
        <begin position="643"/>
        <end position="655"/>
    </location>
</feature>
<dbReference type="Proteomes" id="UP000266196">
    <property type="component" value="Unassembled WGS sequence"/>
</dbReference>
<gene>
    <name evidence="3" type="ORF">DYB31_003327</name>
</gene>
<feature type="compositionally biased region" description="Basic residues" evidence="1">
    <location>
        <begin position="673"/>
        <end position="682"/>
    </location>
</feature>
<feature type="compositionally biased region" description="Low complexity" evidence="1">
    <location>
        <begin position="615"/>
        <end position="624"/>
    </location>
</feature>
<dbReference type="EMBL" id="QUTE01014692">
    <property type="protein sequence ID" value="RHZ01752.1"/>
    <property type="molecule type" value="Genomic_DNA"/>
</dbReference>
<feature type="region of interest" description="Disordered" evidence="1">
    <location>
        <begin position="788"/>
        <end position="807"/>
    </location>
</feature>
<dbReference type="AlphaFoldDB" id="A0A397ERG0"/>
<feature type="compositionally biased region" description="Polar residues" evidence="1">
    <location>
        <begin position="339"/>
        <end position="355"/>
    </location>
</feature>
<sequence>MYVDHEVDESKANLGFELDKVSARFRAQERLIAVLEIQCNRMDTKSQQYQLMVEKKLDTLQTQVTRVSVAVLENESERTRMNTNVDQLLVREGEYIRKHHGMQANQDQMGEWLQKLKSDSTQVHALAFTMQAEHGAALASLASDTTVLAKELGTLRLQIKAQTADCLAQLNSFTGTVVHVRSAVDEGMSFCTSDIKVLREEIRNTSDTVRTSLTSFGNQSTEVQSKVSHLLHAVQSLASILHLTTPIAPLRNFATTSLGQSQSDVGNTFERELGRRQSRSMDNAANDGIVLPATSETSETSRIDGVDTEVETVPSVPTAETATSLQNGQRNDDDDDRTVSANLDNNSPVDPTSASIPAVAEKGSNHGAHDSDTVTTAKPTKSQPRKQPATKKPVDTSRWDDVFESMSAQFLAKSDELMAQDKAMYGQVAWAKIRGYPYWPGYICDPKMLVNDYVSIQKFLPMMDTHFWVYFYQANNSAPVLRSQVALWEDTSKPFQDGFPYKKGKPLKNPKFDEAKDIAAVEFQLPIEKRVAWVVVKVLDKETTGEKQARKRKAAAQPPVPPSTEQSPPLGDGEAAQPPPKKRRGRPPKNPVANASSAEPRGGVDGSAGLDATRAAAAAVVAATPKKRGRPPKAKPILLAADLSTQNEPVQQQPNHKPIAIETTTTTIPPVKVKGKPGRKPKAQPPIAKSYETPTTSSTTDQEGQQPPLDMIVGSGDVAVSDASSTEPGQPPDEIKQPRGRSPKDATPKRRGRPPKAKAAVALFPLEVPPVAQPTPANEVAPTVQDISPATLDKSEPTASVASTVQDTLEPISTTTTTIAVAATDGAEESTPAVIVEVKPDAAGMVGAHDNNENEVDGDSTSQVEIPARKRAQVDVKVPASKKPKMANEVTASEATTHEEAGGTGSSPTKSVLVIHKLDLDTAVQLATDLQGCVAGESKESVASALNIMNALIASTEFSLETLQKSGLPAVINTLRQRAVNPNVKKTASALRKHMMQHSGYEKPKPKPVVPVEPPTASAVTNEEGKDPDVEGTVDVGAPNPLTVESVPEAAPTKDEPDNVTTPEGDDGGVVGTAAPFGRDREIVVEMIQAIITSPKTALYDRFSDTTEEYKTQARRVIFGLRDHDLCRQKVLSGSLHVMELVFASDEVLTLSQVFLLYITYVWR</sequence>
<feature type="compositionally biased region" description="Low complexity" evidence="1">
    <location>
        <begin position="657"/>
        <end position="672"/>
    </location>
</feature>
<dbReference type="PRINTS" id="PR00929">
    <property type="entry name" value="ATHOOK"/>
</dbReference>
<evidence type="ECO:0000313" key="4">
    <source>
        <dbReference type="Proteomes" id="UP000266196"/>
    </source>
</evidence>
<feature type="compositionally biased region" description="Polar residues" evidence="1">
    <location>
        <begin position="318"/>
        <end position="329"/>
    </location>
</feature>
<dbReference type="Gene3D" id="2.30.30.140">
    <property type="match status" value="1"/>
</dbReference>
<feature type="domain" description="PWWP" evidence="2">
    <location>
        <begin position="425"/>
        <end position="504"/>
    </location>
</feature>
<proteinExistence type="predicted"/>
<protein>
    <recommendedName>
        <fullName evidence="2">PWWP domain-containing protein</fullName>
    </recommendedName>
</protein>
<feature type="compositionally biased region" description="Polar residues" evidence="1">
    <location>
        <begin position="797"/>
        <end position="807"/>
    </location>
</feature>
<feature type="compositionally biased region" description="Polar residues" evidence="1">
    <location>
        <begin position="373"/>
        <end position="382"/>
    </location>
</feature>
<dbReference type="VEuPathDB" id="FungiDB:H257_01032"/>
<feature type="region of interest" description="Disordered" evidence="1">
    <location>
        <begin position="544"/>
        <end position="759"/>
    </location>
</feature>
<feature type="region of interest" description="Disordered" evidence="1">
    <location>
        <begin position="273"/>
        <end position="398"/>
    </location>
</feature>
<dbReference type="CDD" id="cd05162">
    <property type="entry name" value="PWWP"/>
    <property type="match status" value="1"/>
</dbReference>
<dbReference type="SMART" id="SM00384">
    <property type="entry name" value="AT_hook"/>
    <property type="match status" value="4"/>
</dbReference>
<dbReference type="SUPFAM" id="SSF63748">
    <property type="entry name" value="Tudor/PWWP/MBT"/>
    <property type="match status" value="1"/>
</dbReference>
<evidence type="ECO:0000313" key="3">
    <source>
        <dbReference type="EMBL" id="RHZ01752.1"/>
    </source>
</evidence>
<dbReference type="InterPro" id="IPR000313">
    <property type="entry name" value="PWWP_dom"/>
</dbReference>
<evidence type="ECO:0000259" key="2">
    <source>
        <dbReference type="PROSITE" id="PS50812"/>
    </source>
</evidence>
<dbReference type="PROSITE" id="PS50812">
    <property type="entry name" value="PWWP"/>
    <property type="match status" value="1"/>
</dbReference>
<dbReference type="GO" id="GO:0003677">
    <property type="term" value="F:DNA binding"/>
    <property type="evidence" value="ECO:0007669"/>
    <property type="project" value="InterPro"/>
</dbReference>
<evidence type="ECO:0000256" key="1">
    <source>
        <dbReference type="SAM" id="MobiDB-lite"/>
    </source>
</evidence>
<dbReference type="InterPro" id="IPR017956">
    <property type="entry name" value="AT_hook_DNA-bd_motif"/>
</dbReference>
<reference evidence="3 4" key="1">
    <citation type="submission" date="2018-08" db="EMBL/GenBank/DDBJ databases">
        <title>Aphanomyces genome sequencing and annotation.</title>
        <authorList>
            <person name="Minardi D."/>
            <person name="Oidtmann B."/>
            <person name="Van Der Giezen M."/>
            <person name="Studholme D.J."/>
        </authorList>
    </citation>
    <scope>NUCLEOTIDE SEQUENCE [LARGE SCALE GENOMIC DNA]</scope>
    <source>
        <strain evidence="3 4">197901</strain>
    </source>
</reference>